<proteinExistence type="predicted"/>
<name>A0A504YK66_FASGI</name>
<dbReference type="AlphaFoldDB" id="A0A504YK66"/>
<dbReference type="EMBL" id="SUNJ01012083">
    <property type="protein sequence ID" value="TPP58357.1"/>
    <property type="molecule type" value="Genomic_DNA"/>
</dbReference>
<comment type="caution">
    <text evidence="1">The sequence shown here is derived from an EMBL/GenBank/DDBJ whole genome shotgun (WGS) entry which is preliminary data.</text>
</comment>
<organism evidence="1 2">
    <name type="scientific">Fasciola gigantica</name>
    <name type="common">Giant liver fluke</name>
    <dbReference type="NCBI Taxonomy" id="46835"/>
    <lineage>
        <taxon>Eukaryota</taxon>
        <taxon>Metazoa</taxon>
        <taxon>Spiralia</taxon>
        <taxon>Lophotrochozoa</taxon>
        <taxon>Platyhelminthes</taxon>
        <taxon>Trematoda</taxon>
        <taxon>Digenea</taxon>
        <taxon>Plagiorchiida</taxon>
        <taxon>Echinostomata</taxon>
        <taxon>Echinostomatoidea</taxon>
        <taxon>Fasciolidae</taxon>
        <taxon>Fasciola</taxon>
    </lineage>
</organism>
<reference evidence="1 2" key="1">
    <citation type="submission" date="2019-04" db="EMBL/GenBank/DDBJ databases">
        <title>Annotation for the trematode Fasciola gigantica.</title>
        <authorList>
            <person name="Choi Y.-J."/>
        </authorList>
    </citation>
    <scope>NUCLEOTIDE SEQUENCE [LARGE SCALE GENOMIC DNA]</scope>
    <source>
        <strain evidence="1">Uganda_cow_1</strain>
    </source>
</reference>
<protein>
    <submittedName>
        <fullName evidence="1">Uncharacterized protein</fullName>
    </submittedName>
</protein>
<gene>
    <name evidence="1" type="ORF">FGIG_02691</name>
</gene>
<evidence type="ECO:0000313" key="1">
    <source>
        <dbReference type="EMBL" id="TPP58357.1"/>
    </source>
</evidence>
<keyword evidence="2" id="KW-1185">Reference proteome</keyword>
<accession>A0A504YK66</accession>
<sequence>MRDSSSAVCMCFILQSPEMKTYERSVFLILILASERPVLCAESNSRSHRSCGFRNLSNSGAAAVYRVKLPMELGDRF</sequence>
<dbReference type="Proteomes" id="UP000316759">
    <property type="component" value="Unassembled WGS sequence"/>
</dbReference>
<evidence type="ECO:0000313" key="2">
    <source>
        <dbReference type="Proteomes" id="UP000316759"/>
    </source>
</evidence>